<keyword evidence="15" id="KW-0732">Signal</keyword>
<gene>
    <name evidence="17" type="ORF">B0T11DRAFT_48385</name>
</gene>
<feature type="compositionally biased region" description="Basic and acidic residues" evidence="13">
    <location>
        <begin position="475"/>
        <end position="495"/>
    </location>
</feature>
<comment type="caution">
    <text evidence="17">The sequence shown here is derived from an EMBL/GenBank/DDBJ whole genome shotgun (WGS) entry which is preliminary data.</text>
</comment>
<dbReference type="SMART" id="SM00184">
    <property type="entry name" value="RING"/>
    <property type="match status" value="1"/>
</dbReference>
<dbReference type="EC" id="2.3.2.27" evidence="3"/>
<dbReference type="PANTHER" id="PTHR45977">
    <property type="entry name" value="TARGET OF ERK KINASE MPK-1"/>
    <property type="match status" value="1"/>
</dbReference>
<protein>
    <recommendedName>
        <fullName evidence="3">RING-type E3 ubiquitin transferase</fullName>
        <ecNumber evidence="3">2.3.2.27</ecNumber>
    </recommendedName>
</protein>
<dbReference type="SUPFAM" id="SSF57850">
    <property type="entry name" value="RING/U-box"/>
    <property type="match status" value="1"/>
</dbReference>
<feature type="chain" id="PRO_5035454124" description="RING-type E3 ubiquitin transferase" evidence="15">
    <location>
        <begin position="20"/>
        <end position="514"/>
    </location>
</feature>
<dbReference type="OrthoDB" id="8062037at2759"/>
<organism evidence="17 18">
    <name type="scientific">Plectosphaerella cucumerina</name>
    <dbReference type="NCBI Taxonomy" id="40658"/>
    <lineage>
        <taxon>Eukaryota</taxon>
        <taxon>Fungi</taxon>
        <taxon>Dikarya</taxon>
        <taxon>Ascomycota</taxon>
        <taxon>Pezizomycotina</taxon>
        <taxon>Sordariomycetes</taxon>
        <taxon>Hypocreomycetidae</taxon>
        <taxon>Glomerellales</taxon>
        <taxon>Plectosphaerellaceae</taxon>
        <taxon>Plectosphaerella</taxon>
    </lineage>
</organism>
<keyword evidence="9" id="KW-0862">Zinc</keyword>
<evidence type="ECO:0000256" key="6">
    <source>
        <dbReference type="ARBA" id="ARBA00022723"/>
    </source>
</evidence>
<dbReference type="GO" id="GO:0016020">
    <property type="term" value="C:membrane"/>
    <property type="evidence" value="ECO:0007669"/>
    <property type="project" value="UniProtKB-SubCell"/>
</dbReference>
<evidence type="ECO:0000313" key="17">
    <source>
        <dbReference type="EMBL" id="KAH7366865.1"/>
    </source>
</evidence>
<feature type="transmembrane region" description="Helical" evidence="14">
    <location>
        <begin position="204"/>
        <end position="225"/>
    </location>
</feature>
<name>A0A8K0TKK5_9PEZI</name>
<keyword evidence="11 14" id="KW-0472">Membrane</keyword>
<keyword evidence="7 12" id="KW-0863">Zinc-finger</keyword>
<evidence type="ECO:0000256" key="7">
    <source>
        <dbReference type="ARBA" id="ARBA00022771"/>
    </source>
</evidence>
<keyword evidence="6" id="KW-0479">Metal-binding</keyword>
<dbReference type="GO" id="GO:0008270">
    <property type="term" value="F:zinc ion binding"/>
    <property type="evidence" value="ECO:0007669"/>
    <property type="project" value="UniProtKB-KW"/>
</dbReference>
<keyword evidence="4" id="KW-0808">Transferase</keyword>
<evidence type="ECO:0000313" key="18">
    <source>
        <dbReference type="Proteomes" id="UP000813385"/>
    </source>
</evidence>
<evidence type="ECO:0000256" key="8">
    <source>
        <dbReference type="ARBA" id="ARBA00022786"/>
    </source>
</evidence>
<feature type="compositionally biased region" description="Polar residues" evidence="13">
    <location>
        <begin position="300"/>
        <end position="314"/>
    </location>
</feature>
<comment type="catalytic activity">
    <reaction evidence="1">
        <text>S-ubiquitinyl-[E2 ubiquitin-conjugating enzyme]-L-cysteine + [acceptor protein]-L-lysine = [E2 ubiquitin-conjugating enzyme]-L-cysteine + N(6)-ubiquitinyl-[acceptor protein]-L-lysine.</text>
        <dbReference type="EC" id="2.3.2.27"/>
    </reaction>
</comment>
<dbReference type="GO" id="GO:0061630">
    <property type="term" value="F:ubiquitin protein ligase activity"/>
    <property type="evidence" value="ECO:0007669"/>
    <property type="project" value="UniProtKB-EC"/>
</dbReference>
<dbReference type="GO" id="GO:0006511">
    <property type="term" value="P:ubiquitin-dependent protein catabolic process"/>
    <property type="evidence" value="ECO:0007669"/>
    <property type="project" value="TreeGrafter"/>
</dbReference>
<dbReference type="EMBL" id="JAGPXD010000002">
    <property type="protein sequence ID" value="KAH7366865.1"/>
    <property type="molecule type" value="Genomic_DNA"/>
</dbReference>
<feature type="domain" description="RING-type" evidence="16">
    <location>
        <begin position="346"/>
        <end position="388"/>
    </location>
</feature>
<feature type="region of interest" description="Disordered" evidence="13">
    <location>
        <begin position="396"/>
        <end position="433"/>
    </location>
</feature>
<dbReference type="InterPro" id="IPR013083">
    <property type="entry name" value="Znf_RING/FYVE/PHD"/>
</dbReference>
<evidence type="ECO:0000256" key="4">
    <source>
        <dbReference type="ARBA" id="ARBA00022679"/>
    </source>
</evidence>
<evidence type="ECO:0000256" key="12">
    <source>
        <dbReference type="PROSITE-ProRule" id="PRU00175"/>
    </source>
</evidence>
<feature type="signal peptide" evidence="15">
    <location>
        <begin position="1"/>
        <end position="19"/>
    </location>
</feature>
<evidence type="ECO:0000256" key="15">
    <source>
        <dbReference type="SAM" id="SignalP"/>
    </source>
</evidence>
<reference evidence="17" key="1">
    <citation type="journal article" date="2021" name="Nat. Commun.">
        <title>Genetic determinants of endophytism in the Arabidopsis root mycobiome.</title>
        <authorList>
            <person name="Mesny F."/>
            <person name="Miyauchi S."/>
            <person name="Thiergart T."/>
            <person name="Pickel B."/>
            <person name="Atanasova L."/>
            <person name="Karlsson M."/>
            <person name="Huettel B."/>
            <person name="Barry K.W."/>
            <person name="Haridas S."/>
            <person name="Chen C."/>
            <person name="Bauer D."/>
            <person name="Andreopoulos W."/>
            <person name="Pangilinan J."/>
            <person name="LaButti K."/>
            <person name="Riley R."/>
            <person name="Lipzen A."/>
            <person name="Clum A."/>
            <person name="Drula E."/>
            <person name="Henrissat B."/>
            <person name="Kohler A."/>
            <person name="Grigoriev I.V."/>
            <person name="Martin F.M."/>
            <person name="Hacquard S."/>
        </authorList>
    </citation>
    <scope>NUCLEOTIDE SEQUENCE</scope>
    <source>
        <strain evidence="17">MPI-CAGE-AT-0016</strain>
    </source>
</reference>
<dbReference type="Pfam" id="PF13639">
    <property type="entry name" value="zf-RING_2"/>
    <property type="match status" value="1"/>
</dbReference>
<dbReference type="AlphaFoldDB" id="A0A8K0TKK5"/>
<evidence type="ECO:0000256" key="9">
    <source>
        <dbReference type="ARBA" id="ARBA00022833"/>
    </source>
</evidence>
<evidence type="ECO:0000256" key="3">
    <source>
        <dbReference type="ARBA" id="ARBA00012483"/>
    </source>
</evidence>
<dbReference type="Proteomes" id="UP000813385">
    <property type="component" value="Unassembled WGS sequence"/>
</dbReference>
<feature type="region of interest" description="Disordered" evidence="13">
    <location>
        <begin position="287"/>
        <end position="314"/>
    </location>
</feature>
<dbReference type="PROSITE" id="PS50089">
    <property type="entry name" value="ZF_RING_2"/>
    <property type="match status" value="1"/>
</dbReference>
<dbReference type="GO" id="GO:0016567">
    <property type="term" value="P:protein ubiquitination"/>
    <property type="evidence" value="ECO:0007669"/>
    <property type="project" value="TreeGrafter"/>
</dbReference>
<evidence type="ECO:0000259" key="16">
    <source>
        <dbReference type="PROSITE" id="PS50089"/>
    </source>
</evidence>
<evidence type="ECO:0000256" key="2">
    <source>
        <dbReference type="ARBA" id="ARBA00004141"/>
    </source>
</evidence>
<dbReference type="CDD" id="cd16454">
    <property type="entry name" value="RING-H2_PA-TM-RING"/>
    <property type="match status" value="1"/>
</dbReference>
<keyword evidence="10 14" id="KW-1133">Transmembrane helix</keyword>
<evidence type="ECO:0000256" key="13">
    <source>
        <dbReference type="SAM" id="MobiDB-lite"/>
    </source>
</evidence>
<sequence>MMGTLARGLTLALAGFATAASLIVPENDVPSWASDSTMQLSLSSNKGSILPVDYNIVPLTQNLGLNGSEVVRGAIKLEGIMFKATQETYTMSEVSNLIAYLSCDASTDANAASPDDMLLRLMDAEPKAIVLYSTVGNWCMLTTSEVPYATLFTMADAGDAGQADDFLKNTNELGVIQVTITGNTSDGRDPSDGNTGHSAVAMTVLYTITGLITFLFLAIIGTGAVRAHRHPERYGPRASYGGRPPQSRARGLARAVLETLPIVKFGNPDPPKQDPNYELEAGSIQQSDGTVETGAHSAPTGRQSADANDGTTQTRDLTAARGATPAPAAPGVVGNGPQLEDEHLGCTICTEDFNVGEDVRVLPCDHKFHPNCIDPWLVNVSGTCPLCRLDLRPRHEDGSLDESSDENSLAPPLGSDGHDSDSGSQRRRASRLLDLGRLRHASAEERILALRQYRTEQRARDQPRDDDDTETASVSDRDTGRRRGKLSDRLRDKFRVRTRPQGADDTNTRGGDNA</sequence>
<keyword evidence="18" id="KW-1185">Reference proteome</keyword>
<evidence type="ECO:0000256" key="14">
    <source>
        <dbReference type="SAM" id="Phobius"/>
    </source>
</evidence>
<evidence type="ECO:0000256" key="11">
    <source>
        <dbReference type="ARBA" id="ARBA00023136"/>
    </source>
</evidence>
<evidence type="ECO:0000256" key="5">
    <source>
        <dbReference type="ARBA" id="ARBA00022692"/>
    </source>
</evidence>
<dbReference type="InterPro" id="IPR001841">
    <property type="entry name" value="Znf_RING"/>
</dbReference>
<feature type="compositionally biased region" description="Polar residues" evidence="13">
    <location>
        <begin position="504"/>
        <end position="514"/>
    </location>
</feature>
<evidence type="ECO:0000256" key="1">
    <source>
        <dbReference type="ARBA" id="ARBA00000900"/>
    </source>
</evidence>
<dbReference type="Gene3D" id="3.30.40.10">
    <property type="entry name" value="Zinc/RING finger domain, C3HC4 (zinc finger)"/>
    <property type="match status" value="1"/>
</dbReference>
<evidence type="ECO:0000256" key="10">
    <source>
        <dbReference type="ARBA" id="ARBA00022989"/>
    </source>
</evidence>
<dbReference type="PANTHER" id="PTHR45977:SF4">
    <property type="entry name" value="RING-TYPE DOMAIN-CONTAINING PROTEIN"/>
    <property type="match status" value="1"/>
</dbReference>
<proteinExistence type="predicted"/>
<comment type="subcellular location">
    <subcellularLocation>
        <location evidence="2">Membrane</location>
        <topology evidence="2">Multi-pass membrane protein</topology>
    </subcellularLocation>
</comment>
<keyword evidence="5 14" id="KW-0812">Transmembrane</keyword>
<feature type="compositionally biased region" description="Basic and acidic residues" evidence="13">
    <location>
        <begin position="454"/>
        <end position="463"/>
    </location>
</feature>
<feature type="region of interest" description="Disordered" evidence="13">
    <location>
        <begin position="454"/>
        <end position="514"/>
    </location>
</feature>
<keyword evidence="8" id="KW-0833">Ubl conjugation pathway</keyword>
<accession>A0A8K0TKK5</accession>